<evidence type="ECO:0000313" key="9">
    <source>
        <dbReference type="EMBL" id="NKI90406.1"/>
    </source>
</evidence>
<accession>A0ABX1HJF6</accession>
<protein>
    <recommendedName>
        <fullName evidence="8">PIN domain-containing protein</fullName>
    </recommendedName>
</protein>
<dbReference type="SUPFAM" id="SSF88723">
    <property type="entry name" value="PIN domain-like"/>
    <property type="match status" value="1"/>
</dbReference>
<dbReference type="Proteomes" id="UP000717634">
    <property type="component" value="Unassembled WGS sequence"/>
</dbReference>
<dbReference type="InterPro" id="IPR050556">
    <property type="entry name" value="Type_II_TA_system_RNase"/>
</dbReference>
<dbReference type="Gene3D" id="3.40.50.1010">
    <property type="entry name" value="5'-nuclease"/>
    <property type="match status" value="1"/>
</dbReference>
<dbReference type="InterPro" id="IPR002716">
    <property type="entry name" value="PIN_dom"/>
</dbReference>
<comment type="caution">
    <text evidence="9">The sequence shown here is derived from an EMBL/GenBank/DDBJ whole genome shotgun (WGS) entry which is preliminary data.</text>
</comment>
<dbReference type="PANTHER" id="PTHR33653:SF1">
    <property type="entry name" value="RIBONUCLEASE VAPC2"/>
    <property type="match status" value="1"/>
</dbReference>
<comment type="cofactor">
    <cofactor evidence="1">
        <name>Mg(2+)</name>
        <dbReference type="ChEBI" id="CHEBI:18420"/>
    </cofactor>
</comment>
<name>A0ABX1HJF6_9BACT</name>
<evidence type="ECO:0000259" key="8">
    <source>
        <dbReference type="Pfam" id="PF01850"/>
    </source>
</evidence>
<dbReference type="CDD" id="cd18738">
    <property type="entry name" value="PIN_VapC4-5_FitB-like"/>
    <property type="match status" value="1"/>
</dbReference>
<keyword evidence="6" id="KW-0460">Magnesium</keyword>
<sequence>MAGIVWLEQQLREQTVAISVITRIELLTKTEPASEYATMQAFVQSVTVLPLYESTIQHTIRLRQQHRVKLPDAIIAATALAHGLTLITRNVSDFRALAGLVVLNLHDAAPLP</sequence>
<keyword evidence="10" id="KW-1185">Reference proteome</keyword>
<reference evidence="9 10" key="1">
    <citation type="submission" date="2020-03" db="EMBL/GenBank/DDBJ databases">
        <title>Genomic Encyclopedia of Type Strains, Phase IV (KMG-V): Genome sequencing to study the core and pangenomes of soil and plant-associated prokaryotes.</title>
        <authorList>
            <person name="Whitman W."/>
        </authorList>
    </citation>
    <scope>NUCLEOTIDE SEQUENCE [LARGE SCALE GENOMIC DNA]</scope>
    <source>
        <strain evidence="9 10">1B</strain>
    </source>
</reference>
<dbReference type="Pfam" id="PF01850">
    <property type="entry name" value="PIN"/>
    <property type="match status" value="1"/>
</dbReference>
<keyword evidence="5" id="KW-0378">Hydrolase</keyword>
<keyword evidence="2" id="KW-1277">Toxin-antitoxin system</keyword>
<feature type="domain" description="PIN" evidence="8">
    <location>
        <begin position="8"/>
        <end position="98"/>
    </location>
</feature>
<organism evidence="9 10">
    <name type="scientific">Hymenobacter artigasi</name>
    <dbReference type="NCBI Taxonomy" id="2719616"/>
    <lineage>
        <taxon>Bacteria</taxon>
        <taxon>Pseudomonadati</taxon>
        <taxon>Bacteroidota</taxon>
        <taxon>Cytophagia</taxon>
        <taxon>Cytophagales</taxon>
        <taxon>Hymenobacteraceae</taxon>
        <taxon>Hymenobacter</taxon>
    </lineage>
</organism>
<keyword evidence="3" id="KW-0540">Nuclease</keyword>
<dbReference type="EMBL" id="JAAVTK010000009">
    <property type="protein sequence ID" value="NKI90406.1"/>
    <property type="molecule type" value="Genomic_DNA"/>
</dbReference>
<evidence type="ECO:0000256" key="6">
    <source>
        <dbReference type="ARBA" id="ARBA00022842"/>
    </source>
</evidence>
<gene>
    <name evidence="9" type="ORF">HBN54_003010</name>
</gene>
<evidence type="ECO:0000313" key="10">
    <source>
        <dbReference type="Proteomes" id="UP000717634"/>
    </source>
</evidence>
<keyword evidence="4" id="KW-0479">Metal-binding</keyword>
<evidence type="ECO:0000256" key="7">
    <source>
        <dbReference type="ARBA" id="ARBA00038093"/>
    </source>
</evidence>
<dbReference type="PANTHER" id="PTHR33653">
    <property type="entry name" value="RIBONUCLEASE VAPC2"/>
    <property type="match status" value="1"/>
</dbReference>
<proteinExistence type="inferred from homology"/>
<dbReference type="InterPro" id="IPR029060">
    <property type="entry name" value="PIN-like_dom_sf"/>
</dbReference>
<comment type="similarity">
    <text evidence="7">Belongs to the PINc/VapC protein family.</text>
</comment>
<evidence type="ECO:0000256" key="4">
    <source>
        <dbReference type="ARBA" id="ARBA00022723"/>
    </source>
</evidence>
<evidence type="ECO:0000256" key="1">
    <source>
        <dbReference type="ARBA" id="ARBA00001946"/>
    </source>
</evidence>
<evidence type="ECO:0000256" key="5">
    <source>
        <dbReference type="ARBA" id="ARBA00022801"/>
    </source>
</evidence>
<evidence type="ECO:0000256" key="2">
    <source>
        <dbReference type="ARBA" id="ARBA00022649"/>
    </source>
</evidence>
<evidence type="ECO:0000256" key="3">
    <source>
        <dbReference type="ARBA" id="ARBA00022722"/>
    </source>
</evidence>